<protein>
    <submittedName>
        <fullName evidence="4">Uncharacterized protein</fullName>
    </submittedName>
</protein>
<accession>A0AAD4DT35</accession>
<dbReference type="EMBL" id="JABBWK010000134">
    <property type="protein sequence ID" value="KAG1890663.1"/>
    <property type="molecule type" value="Genomic_DNA"/>
</dbReference>
<feature type="compositionally biased region" description="Polar residues" evidence="2">
    <location>
        <begin position="928"/>
        <end position="942"/>
    </location>
</feature>
<evidence type="ECO:0000313" key="4">
    <source>
        <dbReference type="EMBL" id="KAG1890663.1"/>
    </source>
</evidence>
<gene>
    <name evidence="4" type="ORF">F5891DRAFT_1197873</name>
</gene>
<feature type="compositionally biased region" description="Acidic residues" evidence="2">
    <location>
        <begin position="851"/>
        <end position="860"/>
    </location>
</feature>
<dbReference type="RefSeq" id="XP_041217929.1">
    <property type="nucleotide sequence ID" value="XM_041368550.1"/>
</dbReference>
<keyword evidence="1" id="KW-0175">Coiled coil</keyword>
<dbReference type="Proteomes" id="UP001195769">
    <property type="component" value="Unassembled WGS sequence"/>
</dbReference>
<reference evidence="4" key="1">
    <citation type="journal article" date="2020" name="New Phytol.">
        <title>Comparative genomics reveals dynamic genome evolution in host specialist ectomycorrhizal fungi.</title>
        <authorList>
            <person name="Lofgren L.A."/>
            <person name="Nguyen N.H."/>
            <person name="Vilgalys R."/>
            <person name="Ruytinx J."/>
            <person name="Liao H.L."/>
            <person name="Branco S."/>
            <person name="Kuo A."/>
            <person name="LaButti K."/>
            <person name="Lipzen A."/>
            <person name="Andreopoulos W."/>
            <person name="Pangilinan J."/>
            <person name="Riley R."/>
            <person name="Hundley H."/>
            <person name="Na H."/>
            <person name="Barry K."/>
            <person name="Grigoriev I.V."/>
            <person name="Stajich J.E."/>
            <person name="Kennedy P.G."/>
        </authorList>
    </citation>
    <scope>NUCLEOTIDE SEQUENCE</scope>
    <source>
        <strain evidence="4">FC203</strain>
    </source>
</reference>
<name>A0AAD4DT35_9AGAM</name>
<evidence type="ECO:0000256" key="3">
    <source>
        <dbReference type="SAM" id="Phobius"/>
    </source>
</evidence>
<evidence type="ECO:0000256" key="1">
    <source>
        <dbReference type="SAM" id="Coils"/>
    </source>
</evidence>
<dbReference type="GeneID" id="64662848"/>
<keyword evidence="3" id="KW-0472">Membrane</keyword>
<keyword evidence="5" id="KW-1185">Reference proteome</keyword>
<keyword evidence="3" id="KW-0812">Transmembrane</keyword>
<organism evidence="4 5">
    <name type="scientific">Suillus fuscotomentosus</name>
    <dbReference type="NCBI Taxonomy" id="1912939"/>
    <lineage>
        <taxon>Eukaryota</taxon>
        <taxon>Fungi</taxon>
        <taxon>Dikarya</taxon>
        <taxon>Basidiomycota</taxon>
        <taxon>Agaricomycotina</taxon>
        <taxon>Agaricomycetes</taxon>
        <taxon>Agaricomycetidae</taxon>
        <taxon>Boletales</taxon>
        <taxon>Suillineae</taxon>
        <taxon>Suillaceae</taxon>
        <taxon>Suillus</taxon>
    </lineage>
</organism>
<feature type="region of interest" description="Disordered" evidence="2">
    <location>
        <begin position="848"/>
        <end position="982"/>
    </location>
</feature>
<feature type="region of interest" description="Disordered" evidence="2">
    <location>
        <begin position="1"/>
        <end position="23"/>
    </location>
</feature>
<feature type="compositionally biased region" description="Basic and acidic residues" evidence="2">
    <location>
        <begin position="861"/>
        <end position="879"/>
    </location>
</feature>
<evidence type="ECO:0000256" key="2">
    <source>
        <dbReference type="SAM" id="MobiDB-lite"/>
    </source>
</evidence>
<feature type="coiled-coil region" evidence="1">
    <location>
        <begin position="362"/>
        <end position="389"/>
    </location>
</feature>
<dbReference type="AlphaFoldDB" id="A0AAD4DT35"/>
<keyword evidence="3" id="KW-1133">Transmembrane helix</keyword>
<comment type="caution">
    <text evidence="4">The sequence shown here is derived from an EMBL/GenBank/DDBJ whole genome shotgun (WGS) entry which is preliminary data.</text>
</comment>
<sequence length="982" mass="110685">MPKKTKGGGSKTANAEDGEMTNLHLDTRPLEPLVLDNDVAKMMQKLDTQVGKCKAGVAWINILALSKRLKFGTYNDRAENETETNKLVTSFRDGIMSMKDQTAIPIIIDIARIKNADSLSKDFLDPGDVPELELVDKDPIVVASGQHRLAALVKFKQQLDDEFNVLAKKRDKFRAMDKISADQMDTYNKVQFDMRVIMGITESVGKWGVVVYNQRKLLAKGNDDLATHLSRNNALPEYGETDEEVIITAFKRMLVAYDAAPEESKRDAATMALVEVRTTGKKNARIQKVLHHEMLCVVLATQLLKLGPHFRRRREFTVTWLFTSIGICMGLYITLIKIRCGLLQLLSSRKEFPSYNIIIRLLRDSEKGNKEATKQLATLRESMRTCKENEKGDLSTWMEVIGSLNEHAEAVFTGYEDIIEEMTPAYVTTLSIYRGSVIRTLRDMWSLSKKSEDEIKSNDILKSLDRIVARVTLHLTPELGAKHAPEPILGAWMMNYIWEYLIRTQVGIVEICHWFEPLLDHFRRIGGRQHTMDDWSTVMMSNIVKDQRIVEPDADMAVAEIIWTYRKSFVMRLNNVMLNIAPQLPPRPKDKGTFDDAVAKMGENEQVLYQALHNIVMKRKQRNVINPKNIAGEARTIAGIMGLHVTAWDWASPSIKNNTRDLLPTLQAIILERTHMQSYRPKLLSEPWVGALRRLIEMALAQYVQPLQTIGRSGLETTAEWTWWDELTISDKQADPQAIIDTLEDESVQEQHKLEERLTLKQAHTDAIQKLINYVANLPCAKSSSSSDALISADVSIGLEYLLRAVFLNTSRARVREMWDNPNKKFNVSTDVEALDIIFPQCEADKFTTGYDDDYEDPEDHAEMEFKNPRNKGKAKEIQVSDEADVPPTIRQTPASGSKPPVSNVPTTVDGQPRPVPKPRPVPRKTHNAPSTSEVTVHPSSGQHDKDPNVESEASANDQTRSSTPAVATVAHTGDMSVQSGV</sequence>
<proteinExistence type="predicted"/>
<feature type="transmembrane region" description="Helical" evidence="3">
    <location>
        <begin position="316"/>
        <end position="335"/>
    </location>
</feature>
<evidence type="ECO:0000313" key="5">
    <source>
        <dbReference type="Proteomes" id="UP001195769"/>
    </source>
</evidence>
<feature type="compositionally biased region" description="Polar residues" evidence="2">
    <location>
        <begin position="952"/>
        <end position="966"/>
    </location>
</feature>